<dbReference type="Gene3D" id="2.60.420.10">
    <property type="entry name" value="Maltose phosphorylase, domain 3"/>
    <property type="match status" value="1"/>
</dbReference>
<evidence type="ECO:0000313" key="10">
    <source>
        <dbReference type="Proteomes" id="UP001214854"/>
    </source>
</evidence>
<dbReference type="GO" id="GO:0016787">
    <property type="term" value="F:hydrolase activity"/>
    <property type="evidence" value="ECO:0007669"/>
    <property type="project" value="UniProtKB-KW"/>
</dbReference>
<keyword evidence="4" id="KW-0732">Signal</keyword>
<dbReference type="InterPro" id="IPR013737">
    <property type="entry name" value="Bac_rhamnosid_N"/>
</dbReference>
<dbReference type="InterPro" id="IPR016007">
    <property type="entry name" value="Alpha_rhamnosid"/>
</dbReference>
<name>A0ABT5HVV0_9CAUL</name>
<evidence type="ECO:0000259" key="7">
    <source>
        <dbReference type="Pfam" id="PF17389"/>
    </source>
</evidence>
<dbReference type="Pfam" id="PF25788">
    <property type="entry name" value="Ig_Rha78A_N"/>
    <property type="match status" value="1"/>
</dbReference>
<evidence type="ECO:0000256" key="1">
    <source>
        <dbReference type="ARBA" id="ARBA00001445"/>
    </source>
</evidence>
<evidence type="ECO:0000256" key="2">
    <source>
        <dbReference type="ARBA" id="ARBA00012652"/>
    </source>
</evidence>
<dbReference type="PIRSF" id="PIRSF010631">
    <property type="entry name" value="A-rhamnsds"/>
    <property type="match status" value="1"/>
</dbReference>
<dbReference type="Proteomes" id="UP001214854">
    <property type="component" value="Unassembled WGS sequence"/>
</dbReference>
<dbReference type="Pfam" id="PF08531">
    <property type="entry name" value="Bac_rhamnosid_N"/>
    <property type="match status" value="1"/>
</dbReference>
<evidence type="ECO:0000259" key="6">
    <source>
        <dbReference type="Pfam" id="PF08531"/>
    </source>
</evidence>
<dbReference type="EC" id="3.2.1.40" evidence="2"/>
<keyword evidence="10" id="KW-1185">Reference proteome</keyword>
<dbReference type="PROSITE" id="PS51318">
    <property type="entry name" value="TAT"/>
    <property type="match status" value="1"/>
</dbReference>
<feature type="domain" description="Alpha-L-rhamnosidase C-terminal" evidence="8">
    <location>
        <begin position="954"/>
        <end position="1021"/>
    </location>
</feature>
<dbReference type="InterPro" id="IPR035398">
    <property type="entry name" value="Bac_rhamnosid_C"/>
</dbReference>
<comment type="caution">
    <text evidence="9">The sequence shown here is derived from an EMBL/GenBank/DDBJ whole genome shotgun (WGS) entry which is preliminary data.</text>
</comment>
<comment type="catalytic activity">
    <reaction evidence="1">
        <text>Hydrolysis of terminal non-reducing alpha-L-rhamnose residues in alpha-L-rhamnosides.</text>
        <dbReference type="EC" id="3.2.1.40"/>
    </reaction>
</comment>
<gene>
    <name evidence="9" type="ORF">PQU92_12835</name>
</gene>
<feature type="domain" description="Alpha-L-rhamnosidase concanavalin-like" evidence="5">
    <location>
        <begin position="508"/>
        <end position="607"/>
    </location>
</feature>
<dbReference type="PANTHER" id="PTHR33307:SF6">
    <property type="entry name" value="ALPHA-RHAMNOSIDASE (EUROFUNG)-RELATED"/>
    <property type="match status" value="1"/>
</dbReference>
<dbReference type="InterPro" id="IPR008902">
    <property type="entry name" value="Rhamnosid_concanavalin"/>
</dbReference>
<dbReference type="InterPro" id="IPR035396">
    <property type="entry name" value="Bac_rhamnosid6H"/>
</dbReference>
<evidence type="ECO:0000313" key="9">
    <source>
        <dbReference type="EMBL" id="MDC7684169.1"/>
    </source>
</evidence>
<dbReference type="Pfam" id="PF17389">
    <property type="entry name" value="Bac_rhamnosid6H"/>
    <property type="match status" value="1"/>
</dbReference>
<dbReference type="SUPFAM" id="SSF48208">
    <property type="entry name" value="Six-hairpin glycosidases"/>
    <property type="match status" value="1"/>
</dbReference>
<feature type="domain" description="Alpha-L-rhamnosidase six-hairpin glycosidase" evidence="7">
    <location>
        <begin position="613"/>
        <end position="951"/>
    </location>
</feature>
<feature type="signal peptide" evidence="4">
    <location>
        <begin position="1"/>
        <end position="24"/>
    </location>
</feature>
<organism evidence="9 10">
    <name type="scientific">Asticcacaulis aquaticus</name>
    <dbReference type="NCBI Taxonomy" id="2984212"/>
    <lineage>
        <taxon>Bacteria</taxon>
        <taxon>Pseudomonadati</taxon>
        <taxon>Pseudomonadota</taxon>
        <taxon>Alphaproteobacteria</taxon>
        <taxon>Caulobacterales</taxon>
        <taxon>Caulobacteraceae</taxon>
        <taxon>Asticcacaulis</taxon>
    </lineage>
</organism>
<dbReference type="Gene3D" id="1.50.10.10">
    <property type="match status" value="1"/>
</dbReference>
<sequence>MPRLNRRHFLAASGLAAAASPAFSQSKTAFGVTDLRAEQTENLLGTQVREPRLSWRLTGTGRGILQAAYRIRAGSKPGTADLWDSGDIVSDACFDIPYKGKPLNAMQRVWWTVEVRDTKGRKAASAPAWFETGLLAPGDWKAQWIVAEDALAEGDRKAGLQWIWSEKALDNRLHAFRLDFDVPANLASSEVLIAGKDWIRGVWANGETLPTPDQLVPNWGTLVPVPAKLKPGKNSVCVLVQAETTGFFPVDGGAFAALIRLRLSDGTIKRLVSDTNWKVRPLPPEAWTKADFDASGWVRAQKSGADAQNDPRPAEPAMLLRKAFTLTKKVVNARLYATALGAYEARLNGQPVSAAKMAPEISVTKDHIYYQTYDVTRLIRAGDNAFGVVMGDGFYASAFGWRLERYGFGPAPRRLMAQLRLDYADGTSEWVVTDDSWRIGQSPIVTSEIYDGEVFDARLKTDGWDKTGFNAARWPTVRLGQAPNTKIVAQTGPALVPVAKRRGTITQPKPGIYVVDFGQNFAGWARLNVKGKSGHTVTLKFAEYLKADGEVDQANLRMAKCRDIYTLRGDAGDETFEPSFTYHGFRYVQVENFPGVPTPADIEGIVVTSYCRETGKMTFDDPIIQKFWQNSVWSQRSNFFMVPTDCPQRDERMGWMGDIQVFLDAATFNMECDPFIRRYLDEVRASQTDEGAFPIVCPQPESFPEVTTAGWSEAGVILPWTLWRRYGDTSVINENWVAMTKWMDYLYKYNPDYVWRKERGLDLGDWLSVDAVKPDDETTPRILCATGYWAYCADLMTQMAAATGREAEAAKYRDVRAKIGTAFAKEFVGTDGKAGNGSQTSQILALYFNLVPAERRAAAGEILAKEIRGRGMKLSTGFLGTPYLLDVLADTGHLEEVSGLLKQREKPSWGYMPLKGATTMWERWDGDTGDLAMNSYNHYAYGAVCGFMYRRLAGLAPAAPGFRRMTVEPIYLPNVGKVTARYDSCLGTMAGAVTGNAAGLKTYDLTVPPNAVAEVILPDGVWREGGKALTGHADIRSLRREGGKVRFEVGSGSYRFTV</sequence>
<dbReference type="InterPro" id="IPR012341">
    <property type="entry name" value="6hp_glycosidase-like_sf"/>
</dbReference>
<dbReference type="InterPro" id="IPR013783">
    <property type="entry name" value="Ig-like_fold"/>
</dbReference>
<keyword evidence="3 9" id="KW-0378">Hydrolase</keyword>
<feature type="chain" id="PRO_5046508610" description="alpha-L-rhamnosidase" evidence="4">
    <location>
        <begin position="25"/>
        <end position="1058"/>
    </location>
</feature>
<evidence type="ECO:0000256" key="4">
    <source>
        <dbReference type="SAM" id="SignalP"/>
    </source>
</evidence>
<proteinExistence type="predicted"/>
<dbReference type="Pfam" id="PF05592">
    <property type="entry name" value="Bac_rhamnosid"/>
    <property type="match status" value="1"/>
</dbReference>
<protein>
    <recommendedName>
        <fullName evidence="2">alpha-L-rhamnosidase</fullName>
        <ecNumber evidence="2">3.2.1.40</ecNumber>
    </recommendedName>
</protein>
<dbReference type="InterPro" id="IPR008928">
    <property type="entry name" value="6-hairpin_glycosidase_sf"/>
</dbReference>
<evidence type="ECO:0000256" key="3">
    <source>
        <dbReference type="ARBA" id="ARBA00022801"/>
    </source>
</evidence>
<dbReference type="Gene3D" id="2.60.40.10">
    <property type="entry name" value="Immunoglobulins"/>
    <property type="match status" value="1"/>
</dbReference>
<dbReference type="EMBL" id="JAQQKX010000010">
    <property type="protein sequence ID" value="MDC7684169.1"/>
    <property type="molecule type" value="Genomic_DNA"/>
</dbReference>
<evidence type="ECO:0000259" key="8">
    <source>
        <dbReference type="Pfam" id="PF17390"/>
    </source>
</evidence>
<evidence type="ECO:0000259" key="5">
    <source>
        <dbReference type="Pfam" id="PF05592"/>
    </source>
</evidence>
<reference evidence="9 10" key="1">
    <citation type="submission" date="2023-01" db="EMBL/GenBank/DDBJ databases">
        <title>Novel species of the genus Asticcacaulis isolated from rivers.</title>
        <authorList>
            <person name="Lu H."/>
        </authorList>
    </citation>
    <scope>NUCLEOTIDE SEQUENCE [LARGE SCALE GENOMIC DNA]</scope>
    <source>
        <strain evidence="9 10">BYS171W</strain>
    </source>
</reference>
<dbReference type="InterPro" id="IPR006311">
    <property type="entry name" value="TAT_signal"/>
</dbReference>
<feature type="domain" description="Bacterial alpha-L-rhamnosidase N-terminal" evidence="6">
    <location>
        <begin position="328"/>
        <end position="494"/>
    </location>
</feature>
<dbReference type="PANTHER" id="PTHR33307">
    <property type="entry name" value="ALPHA-RHAMNOSIDASE (EUROFUNG)"/>
    <property type="match status" value="1"/>
</dbReference>
<dbReference type="Gene3D" id="2.60.120.260">
    <property type="entry name" value="Galactose-binding domain-like"/>
    <property type="match status" value="3"/>
</dbReference>
<accession>A0ABT5HVV0</accession>
<dbReference type="RefSeq" id="WP_272748620.1">
    <property type="nucleotide sequence ID" value="NZ_JAQQKX010000010.1"/>
</dbReference>
<dbReference type="Pfam" id="PF17390">
    <property type="entry name" value="Bac_rhamnosid_C"/>
    <property type="match status" value="1"/>
</dbReference>